<feature type="domain" description="HTH gntR-type" evidence="4">
    <location>
        <begin position="7"/>
        <end position="74"/>
    </location>
</feature>
<gene>
    <name evidence="6" type="ORF">CTM89_12265</name>
    <name evidence="5" type="ORF">CTM94_00705</name>
</gene>
<dbReference type="InterPro" id="IPR011711">
    <property type="entry name" value="GntR_C"/>
</dbReference>
<keyword evidence="8" id="KW-1185">Reference proteome</keyword>
<keyword evidence="3" id="KW-0804">Transcription</keyword>
<dbReference type="Pfam" id="PF07729">
    <property type="entry name" value="FCD"/>
    <property type="match status" value="1"/>
</dbReference>
<evidence type="ECO:0000256" key="3">
    <source>
        <dbReference type="ARBA" id="ARBA00023163"/>
    </source>
</evidence>
<dbReference type="SUPFAM" id="SSF48008">
    <property type="entry name" value="GntR ligand-binding domain-like"/>
    <property type="match status" value="1"/>
</dbReference>
<dbReference type="OrthoDB" id="9799812at2"/>
<dbReference type="SMART" id="SM00895">
    <property type="entry name" value="FCD"/>
    <property type="match status" value="1"/>
</dbReference>
<reference evidence="6 7" key="1">
    <citation type="submission" date="2018-03" db="EMBL/GenBank/DDBJ databases">
        <title>Whole genome sequencing of Histamine producing bacteria.</title>
        <authorList>
            <person name="Butler K."/>
        </authorList>
    </citation>
    <scope>NUCLEOTIDE SEQUENCE [LARGE SCALE GENOMIC DNA]</scope>
    <source>
        <strain evidence="5 8">ATCC 25521</strain>
        <strain evidence="6 7">ATCC 33979</strain>
    </source>
</reference>
<evidence type="ECO:0000256" key="1">
    <source>
        <dbReference type="ARBA" id="ARBA00023015"/>
    </source>
</evidence>
<accession>A0A2T3M9N7</accession>
<dbReference type="AlphaFoldDB" id="A0A2T3M9N7"/>
<dbReference type="Gene3D" id="1.20.120.530">
    <property type="entry name" value="GntR ligand-binding domain-like"/>
    <property type="match status" value="1"/>
</dbReference>
<dbReference type="PROSITE" id="PS50949">
    <property type="entry name" value="HTH_GNTR"/>
    <property type="match status" value="1"/>
</dbReference>
<dbReference type="STRING" id="553611.GCA_001557755_03234"/>
<evidence type="ECO:0000256" key="2">
    <source>
        <dbReference type="ARBA" id="ARBA00023125"/>
    </source>
</evidence>
<dbReference type="EMBL" id="PYOI01000001">
    <property type="protein sequence ID" value="PSV86361.1"/>
    <property type="molecule type" value="Genomic_DNA"/>
</dbReference>
<comment type="caution">
    <text evidence="6">The sequence shown here is derived from an EMBL/GenBank/DDBJ whole genome shotgun (WGS) entry which is preliminary data.</text>
</comment>
<dbReference type="InterPro" id="IPR000524">
    <property type="entry name" value="Tscrpt_reg_HTH_GntR"/>
</dbReference>
<dbReference type="GO" id="GO:0003700">
    <property type="term" value="F:DNA-binding transcription factor activity"/>
    <property type="evidence" value="ECO:0007669"/>
    <property type="project" value="InterPro"/>
</dbReference>
<dbReference type="PANTHER" id="PTHR43537:SF20">
    <property type="entry name" value="HTH-TYPE TRANSCRIPTIONAL REPRESSOR GLAR"/>
    <property type="match status" value="1"/>
</dbReference>
<name>A0A2T3M9N7_PHOLE</name>
<dbReference type="PANTHER" id="PTHR43537">
    <property type="entry name" value="TRANSCRIPTIONAL REGULATOR, GNTR FAMILY"/>
    <property type="match status" value="1"/>
</dbReference>
<evidence type="ECO:0000313" key="6">
    <source>
        <dbReference type="EMBL" id="PSV89461.1"/>
    </source>
</evidence>
<dbReference type="Proteomes" id="UP000240410">
    <property type="component" value="Unassembled WGS sequence"/>
</dbReference>
<dbReference type="SMART" id="SM00345">
    <property type="entry name" value="HTH_GNTR"/>
    <property type="match status" value="1"/>
</dbReference>
<dbReference type="Pfam" id="PF00392">
    <property type="entry name" value="GntR"/>
    <property type="match status" value="1"/>
</dbReference>
<evidence type="ECO:0000313" key="7">
    <source>
        <dbReference type="Proteomes" id="UP000240410"/>
    </source>
</evidence>
<dbReference type="InterPro" id="IPR008920">
    <property type="entry name" value="TF_FadR/GntR_C"/>
</dbReference>
<dbReference type="InterPro" id="IPR036388">
    <property type="entry name" value="WH-like_DNA-bd_sf"/>
</dbReference>
<organism evidence="6 7">
    <name type="scientific">Photobacterium leiognathi</name>
    <dbReference type="NCBI Taxonomy" id="553611"/>
    <lineage>
        <taxon>Bacteria</taxon>
        <taxon>Pseudomonadati</taxon>
        <taxon>Pseudomonadota</taxon>
        <taxon>Gammaproteobacteria</taxon>
        <taxon>Vibrionales</taxon>
        <taxon>Vibrionaceae</taxon>
        <taxon>Photobacterium</taxon>
    </lineage>
</organism>
<evidence type="ECO:0000313" key="5">
    <source>
        <dbReference type="EMBL" id="PSV86361.1"/>
    </source>
</evidence>
<evidence type="ECO:0000313" key="8">
    <source>
        <dbReference type="Proteomes" id="UP000241566"/>
    </source>
</evidence>
<dbReference type="InterPro" id="IPR036390">
    <property type="entry name" value="WH_DNA-bd_sf"/>
</dbReference>
<keyword evidence="1" id="KW-0805">Transcription regulation</keyword>
<keyword evidence="2" id="KW-0238">DNA-binding</keyword>
<dbReference type="Proteomes" id="UP000241566">
    <property type="component" value="Unassembled WGS sequence"/>
</dbReference>
<dbReference type="GO" id="GO:0003677">
    <property type="term" value="F:DNA binding"/>
    <property type="evidence" value="ECO:0007669"/>
    <property type="project" value="UniProtKB-KW"/>
</dbReference>
<evidence type="ECO:0000259" key="4">
    <source>
        <dbReference type="PROSITE" id="PS50949"/>
    </source>
</evidence>
<proteinExistence type="predicted"/>
<dbReference type="Gene3D" id="1.10.10.10">
    <property type="entry name" value="Winged helix-like DNA-binding domain superfamily/Winged helix DNA-binding domain"/>
    <property type="match status" value="1"/>
</dbReference>
<protein>
    <submittedName>
        <fullName evidence="6">FCD domain-containing protein</fullName>
    </submittedName>
</protein>
<dbReference type="RefSeq" id="WP_052671769.1">
    <property type="nucleotide sequence ID" value="NZ_CP131599.1"/>
</dbReference>
<dbReference type="SUPFAM" id="SSF46785">
    <property type="entry name" value="Winged helix' DNA-binding domain"/>
    <property type="match status" value="1"/>
</dbReference>
<sequence length="231" mass="26704">MEKVEFTTISDRLISVIKKDILNGTYQPGQKLVLNDLKAHYKVGGSPLREAMVQLAWQKYLVMKPQKGFWVADVSLDELRHIIQSRFAIGRLALKEAVAVGDEQWELNILTAFHKLSRLDPDSEDFDVDEWDKRHKEFHLAIVECKGSEFLLDILSHIYDQQDRYRHFLLGKDIAPVNRYHDHGEHEAVMNAVLRRDADLASKLLYAHVERLYTSIEQATCLSSISGNLRY</sequence>
<dbReference type="EMBL" id="PYOJ01000013">
    <property type="protein sequence ID" value="PSV89461.1"/>
    <property type="molecule type" value="Genomic_DNA"/>
</dbReference>